<evidence type="ECO:0000256" key="7">
    <source>
        <dbReference type="ARBA" id="ARBA00022989"/>
    </source>
</evidence>
<dbReference type="Gene3D" id="3.30.70.3040">
    <property type="match status" value="1"/>
</dbReference>
<dbReference type="Pfam" id="PF18075">
    <property type="entry name" value="FtsX_ECD"/>
    <property type="match status" value="1"/>
</dbReference>
<proteinExistence type="inferred from homology"/>
<keyword evidence="6 11" id="KW-0812">Transmembrane</keyword>
<evidence type="ECO:0000256" key="1">
    <source>
        <dbReference type="ARBA" id="ARBA00004651"/>
    </source>
</evidence>
<dbReference type="InterPro" id="IPR040690">
    <property type="entry name" value="FtsX_ECD"/>
</dbReference>
<name>A0A1F7W122_9BACT</name>
<feature type="transmembrane region" description="Helical" evidence="11">
    <location>
        <begin position="21"/>
        <end position="44"/>
    </location>
</feature>
<comment type="subcellular location">
    <subcellularLocation>
        <location evidence="1">Cell membrane</location>
        <topology evidence="1">Multi-pass membrane protein</topology>
    </subcellularLocation>
</comment>
<keyword evidence="5 10" id="KW-0132">Cell division</keyword>
<evidence type="ECO:0000256" key="8">
    <source>
        <dbReference type="ARBA" id="ARBA00023136"/>
    </source>
</evidence>
<dbReference type="InterPro" id="IPR003838">
    <property type="entry name" value="ABC3_permease_C"/>
</dbReference>
<gene>
    <name evidence="14" type="ORF">A2318_00435</name>
</gene>
<evidence type="ECO:0000259" key="12">
    <source>
        <dbReference type="Pfam" id="PF02687"/>
    </source>
</evidence>
<dbReference type="EMBL" id="MGFD01000066">
    <property type="protein sequence ID" value="OGL96513.1"/>
    <property type="molecule type" value="Genomic_DNA"/>
</dbReference>
<dbReference type="PANTHER" id="PTHR47755:SF1">
    <property type="entry name" value="CELL DIVISION PROTEIN FTSX"/>
    <property type="match status" value="1"/>
</dbReference>
<evidence type="ECO:0000256" key="4">
    <source>
        <dbReference type="ARBA" id="ARBA00022475"/>
    </source>
</evidence>
<evidence type="ECO:0000256" key="9">
    <source>
        <dbReference type="ARBA" id="ARBA00023306"/>
    </source>
</evidence>
<protein>
    <recommendedName>
        <fullName evidence="3 10">Cell division protein FtsX</fullName>
    </recommendedName>
</protein>
<evidence type="ECO:0000259" key="13">
    <source>
        <dbReference type="Pfam" id="PF18075"/>
    </source>
</evidence>
<comment type="caution">
    <text evidence="14">The sequence shown here is derived from an EMBL/GenBank/DDBJ whole genome shotgun (WGS) entry which is preliminary data.</text>
</comment>
<keyword evidence="4 10" id="KW-1003">Cell membrane</keyword>
<evidence type="ECO:0000256" key="6">
    <source>
        <dbReference type="ARBA" id="ARBA00022692"/>
    </source>
</evidence>
<keyword evidence="9 10" id="KW-0131">Cell cycle</keyword>
<reference evidence="14 15" key="1">
    <citation type="journal article" date="2016" name="Nat. Commun.">
        <title>Thousands of microbial genomes shed light on interconnected biogeochemical processes in an aquifer system.</title>
        <authorList>
            <person name="Anantharaman K."/>
            <person name="Brown C.T."/>
            <person name="Hug L.A."/>
            <person name="Sharon I."/>
            <person name="Castelle C.J."/>
            <person name="Probst A.J."/>
            <person name="Thomas B.C."/>
            <person name="Singh A."/>
            <person name="Wilkins M.J."/>
            <person name="Karaoz U."/>
            <person name="Brodie E.L."/>
            <person name="Williams K.H."/>
            <person name="Hubbard S.S."/>
            <person name="Banfield J.F."/>
        </authorList>
    </citation>
    <scope>NUCLEOTIDE SEQUENCE [LARGE SCALE GENOMIC DNA]</scope>
</reference>
<keyword evidence="8 10" id="KW-0472">Membrane</keyword>
<dbReference type="GO" id="GO:0051301">
    <property type="term" value="P:cell division"/>
    <property type="evidence" value="ECO:0007669"/>
    <property type="project" value="UniProtKB-KW"/>
</dbReference>
<keyword evidence="7 11" id="KW-1133">Transmembrane helix</keyword>
<dbReference type="STRING" id="1802421.A2318_00435"/>
<dbReference type="PANTHER" id="PTHR47755">
    <property type="entry name" value="CELL DIVISION PROTEIN FTSX"/>
    <property type="match status" value="1"/>
</dbReference>
<evidence type="ECO:0000313" key="14">
    <source>
        <dbReference type="EMBL" id="OGL96513.1"/>
    </source>
</evidence>
<organism evidence="14 15">
    <name type="scientific">Candidatus Uhrbacteria bacterium RIFOXYB2_FULL_45_11</name>
    <dbReference type="NCBI Taxonomy" id="1802421"/>
    <lineage>
        <taxon>Bacteria</taxon>
        <taxon>Candidatus Uhriibacteriota</taxon>
    </lineage>
</organism>
<sequence>MMLTSTYRIIKFAFQNFWRNIWLSIITVSMLVLTLLTVNILLVVNRVTDQTIAFVENRIEVSVYFNEKTEQVKINDALTYFRTLPEVKDVQEISADEAFAIFKTRHANDADILNSLEELGKNPFGPTLIIKAHQAKDFDAIITALDHPRFRDDIRQRNFSDYQSIVSKIRKTTSEIRTGGMILSGIFFLIALLIIFNTVRVAIFIHREEIGIMRLVGASSNFIRAPFLVETIILSVFSILIVIAIMYPALALIEPKFSQYFGPGTTGLVSYFEQNGLLIFGTQFLALLIVTMGSTALAMRKHLKV</sequence>
<evidence type="ECO:0000313" key="15">
    <source>
        <dbReference type="Proteomes" id="UP000177331"/>
    </source>
</evidence>
<evidence type="ECO:0000256" key="10">
    <source>
        <dbReference type="PIRNR" id="PIRNR003097"/>
    </source>
</evidence>
<accession>A0A1F7W122</accession>
<feature type="domain" description="FtsX extracellular" evidence="13">
    <location>
        <begin position="59"/>
        <end position="145"/>
    </location>
</feature>
<evidence type="ECO:0000256" key="11">
    <source>
        <dbReference type="SAM" id="Phobius"/>
    </source>
</evidence>
<comment type="similarity">
    <text evidence="2 10">Belongs to the ABC-4 integral membrane protein family. FtsX subfamily.</text>
</comment>
<dbReference type="Proteomes" id="UP000177331">
    <property type="component" value="Unassembled WGS sequence"/>
</dbReference>
<evidence type="ECO:0000256" key="5">
    <source>
        <dbReference type="ARBA" id="ARBA00022618"/>
    </source>
</evidence>
<dbReference type="Pfam" id="PF02687">
    <property type="entry name" value="FtsX"/>
    <property type="match status" value="1"/>
</dbReference>
<feature type="domain" description="ABC3 transporter permease C-terminal" evidence="12">
    <location>
        <begin position="181"/>
        <end position="301"/>
    </location>
</feature>
<evidence type="ECO:0000256" key="3">
    <source>
        <dbReference type="ARBA" id="ARBA00021907"/>
    </source>
</evidence>
<feature type="transmembrane region" description="Helical" evidence="11">
    <location>
        <begin position="277"/>
        <end position="299"/>
    </location>
</feature>
<dbReference type="InterPro" id="IPR004513">
    <property type="entry name" value="FtsX"/>
</dbReference>
<dbReference type="GO" id="GO:0005886">
    <property type="term" value="C:plasma membrane"/>
    <property type="evidence" value="ECO:0007669"/>
    <property type="project" value="UniProtKB-SubCell"/>
</dbReference>
<feature type="transmembrane region" description="Helical" evidence="11">
    <location>
        <begin position="181"/>
        <end position="206"/>
    </location>
</feature>
<dbReference type="AlphaFoldDB" id="A0A1F7W122"/>
<evidence type="ECO:0000256" key="2">
    <source>
        <dbReference type="ARBA" id="ARBA00007379"/>
    </source>
</evidence>
<dbReference type="PIRSF" id="PIRSF003097">
    <property type="entry name" value="FtsX"/>
    <property type="match status" value="1"/>
</dbReference>
<feature type="transmembrane region" description="Helical" evidence="11">
    <location>
        <begin position="227"/>
        <end position="250"/>
    </location>
</feature>